<dbReference type="Pfam" id="PF10551">
    <property type="entry name" value="MULE"/>
    <property type="match status" value="1"/>
</dbReference>
<feature type="domain" description="MULE transposase" evidence="3">
    <location>
        <begin position="377"/>
        <end position="448"/>
    </location>
</feature>
<gene>
    <name evidence="4" type="ORF">V8G54_036055</name>
</gene>
<dbReference type="Pfam" id="PF03108">
    <property type="entry name" value="DBD_Tnp_Mut"/>
    <property type="match status" value="1"/>
</dbReference>
<evidence type="ECO:0000259" key="3">
    <source>
        <dbReference type="Pfam" id="PF10551"/>
    </source>
</evidence>
<feature type="compositionally biased region" description="Low complexity" evidence="1">
    <location>
        <begin position="112"/>
        <end position="123"/>
    </location>
</feature>
<feature type="region of interest" description="Disordered" evidence="1">
    <location>
        <begin position="1"/>
        <end position="133"/>
    </location>
</feature>
<organism evidence="4 5">
    <name type="scientific">Vigna mungo</name>
    <name type="common">Black gram</name>
    <name type="synonym">Phaseolus mungo</name>
    <dbReference type="NCBI Taxonomy" id="3915"/>
    <lineage>
        <taxon>Eukaryota</taxon>
        <taxon>Viridiplantae</taxon>
        <taxon>Streptophyta</taxon>
        <taxon>Embryophyta</taxon>
        <taxon>Tracheophyta</taxon>
        <taxon>Spermatophyta</taxon>
        <taxon>Magnoliopsida</taxon>
        <taxon>eudicotyledons</taxon>
        <taxon>Gunneridae</taxon>
        <taxon>Pentapetalae</taxon>
        <taxon>rosids</taxon>
        <taxon>fabids</taxon>
        <taxon>Fabales</taxon>
        <taxon>Fabaceae</taxon>
        <taxon>Papilionoideae</taxon>
        <taxon>50 kb inversion clade</taxon>
        <taxon>NPAAA clade</taxon>
        <taxon>indigoferoid/millettioid clade</taxon>
        <taxon>Phaseoleae</taxon>
        <taxon>Vigna</taxon>
    </lineage>
</organism>
<name>A0AAQ3MG12_VIGMU</name>
<feature type="compositionally biased region" description="Acidic residues" evidence="1">
    <location>
        <begin position="79"/>
        <end position="101"/>
    </location>
</feature>
<dbReference type="PANTHER" id="PTHR31973">
    <property type="entry name" value="POLYPROTEIN, PUTATIVE-RELATED"/>
    <property type="match status" value="1"/>
</dbReference>
<protein>
    <recommendedName>
        <fullName evidence="6">Transposase MuDR plant domain-containing protein</fullName>
    </recommendedName>
</protein>
<dbReference type="InterPro" id="IPR018289">
    <property type="entry name" value="MULE_transposase_dom"/>
</dbReference>
<dbReference type="Proteomes" id="UP001374535">
    <property type="component" value="Chromosome 11"/>
</dbReference>
<evidence type="ECO:0008006" key="6">
    <source>
        <dbReference type="Google" id="ProtNLM"/>
    </source>
</evidence>
<feature type="compositionally biased region" description="Acidic residues" evidence="1">
    <location>
        <begin position="61"/>
        <end position="71"/>
    </location>
</feature>
<feature type="compositionally biased region" description="Basic and acidic residues" evidence="1">
    <location>
        <begin position="38"/>
        <end position="47"/>
    </location>
</feature>
<sequence length="453" mass="51288">MKEVEDELETQLEEVQGQVQCEADVDGEQVQCEGDVEGEVHDTHEAEVNDDVEFELHDVHEDDDEDEGGQDGDDHGGEDAGDEYEEEDENIDDSISEESDGLVDVKVECDMGSSKGQPSSPQGECSSDSEDEVVDVRGLSDIEWVSDKLDSGPDSEDDDATIPKTLFPTFNMPKSLGEYKWEVGTYFTNKKEFTDAIRTYALSNGMNLKLIKNDKKRVTVKCLGANGKYNWYAYCAYMCLDKSWQLRKVVDDHTCSRDFNVKLITIKWLSEKMEKTIRENPNMKVMDIREKLSRKWNVSISKNMAFRARMMAKYSVDGSFKEQFRRLHGYGHEVLKRNPGSTVQIKVENMNEGCIFKRIYICLKVCKDSFISCRPIIGLDGCFLKGKYGGELLITVGRDGNEQILPIAYAVVEVENKDSWTWFLELLIEDLGGVDVASSCTFISDQQKVSHLS</sequence>
<dbReference type="AlphaFoldDB" id="A0AAQ3MG12"/>
<proteinExistence type="predicted"/>
<evidence type="ECO:0000256" key="1">
    <source>
        <dbReference type="SAM" id="MobiDB-lite"/>
    </source>
</evidence>
<reference evidence="4 5" key="1">
    <citation type="journal article" date="2023" name="Life. Sci Alliance">
        <title>Evolutionary insights into 3D genome organization and epigenetic landscape of Vigna mungo.</title>
        <authorList>
            <person name="Junaid A."/>
            <person name="Singh B."/>
            <person name="Bhatia S."/>
        </authorList>
    </citation>
    <scope>NUCLEOTIDE SEQUENCE [LARGE SCALE GENOMIC DNA]</scope>
    <source>
        <strain evidence="4">Urdbean</strain>
    </source>
</reference>
<dbReference type="EMBL" id="CP144690">
    <property type="protein sequence ID" value="WVY90541.1"/>
    <property type="molecule type" value="Genomic_DNA"/>
</dbReference>
<evidence type="ECO:0000259" key="2">
    <source>
        <dbReference type="Pfam" id="PF03108"/>
    </source>
</evidence>
<evidence type="ECO:0000313" key="4">
    <source>
        <dbReference type="EMBL" id="WVY90541.1"/>
    </source>
</evidence>
<evidence type="ECO:0000313" key="5">
    <source>
        <dbReference type="Proteomes" id="UP001374535"/>
    </source>
</evidence>
<feature type="compositionally biased region" description="Acidic residues" evidence="1">
    <location>
        <begin position="1"/>
        <end position="12"/>
    </location>
</feature>
<dbReference type="InterPro" id="IPR004332">
    <property type="entry name" value="Transposase_MuDR"/>
</dbReference>
<feature type="domain" description="Transposase MuDR plant" evidence="2">
    <location>
        <begin position="179"/>
        <end position="230"/>
    </location>
</feature>
<keyword evidence="5" id="KW-1185">Reference proteome</keyword>
<accession>A0AAQ3MG12</accession>
<dbReference type="PANTHER" id="PTHR31973:SF187">
    <property type="entry name" value="MUTATOR TRANSPOSASE MUDRA PROTEIN"/>
    <property type="match status" value="1"/>
</dbReference>